<evidence type="ECO:0000259" key="5">
    <source>
        <dbReference type="PROSITE" id="PS50893"/>
    </source>
</evidence>
<dbReference type="KEGG" id="lcre:Pla8534_58610"/>
<evidence type="ECO:0000256" key="1">
    <source>
        <dbReference type="ARBA" id="ARBA00022448"/>
    </source>
</evidence>
<name>A0A518E1N2_9BACT</name>
<keyword evidence="7" id="KW-1185">Reference proteome</keyword>
<dbReference type="Proteomes" id="UP000317648">
    <property type="component" value="Chromosome"/>
</dbReference>
<keyword evidence="3 6" id="KW-0067">ATP-binding</keyword>
<dbReference type="CDD" id="cd03255">
    <property type="entry name" value="ABC_MJ0796_LolCDE_FtsE"/>
    <property type="match status" value="1"/>
</dbReference>
<keyword evidence="6" id="KW-0378">Hydrolase</keyword>
<dbReference type="InterPro" id="IPR015854">
    <property type="entry name" value="ABC_transpr_LolD-like"/>
</dbReference>
<sequence length="223" mass="23648">MITFESVSKVYQTPQGEVRALDNVSLSISAGEFIAVRGHSGCGKSTLLSLAGGLSTPTTGQVHVAGQNLTAMSSSQRAALRATHIGFVFQMFHLLPYLSVLDNVLVAADNAPAAKQEALALLERFGMADRLQHRPAELSAGERQRTAMARALLHHPQLLLADEPTGNLDPQNAVGVLDLIAEFHQQGGTVLLVTHDETAAGYAQQTLELRAGKRIDPVAGQPG</sequence>
<dbReference type="GO" id="GO:0005886">
    <property type="term" value="C:plasma membrane"/>
    <property type="evidence" value="ECO:0007669"/>
    <property type="project" value="TreeGrafter"/>
</dbReference>
<proteinExistence type="inferred from homology"/>
<dbReference type="EC" id="3.6.3.-" evidence="6"/>
<dbReference type="Gene3D" id="3.40.50.300">
    <property type="entry name" value="P-loop containing nucleotide triphosphate hydrolases"/>
    <property type="match status" value="1"/>
</dbReference>
<dbReference type="GO" id="GO:0016887">
    <property type="term" value="F:ATP hydrolysis activity"/>
    <property type="evidence" value="ECO:0007669"/>
    <property type="project" value="InterPro"/>
</dbReference>
<dbReference type="SMART" id="SM00382">
    <property type="entry name" value="AAA"/>
    <property type="match status" value="1"/>
</dbReference>
<dbReference type="SUPFAM" id="SSF52540">
    <property type="entry name" value="P-loop containing nucleoside triphosphate hydrolases"/>
    <property type="match status" value="1"/>
</dbReference>
<reference evidence="6 7" key="1">
    <citation type="submission" date="2019-02" db="EMBL/GenBank/DDBJ databases">
        <title>Deep-cultivation of Planctomycetes and their phenomic and genomic characterization uncovers novel biology.</title>
        <authorList>
            <person name="Wiegand S."/>
            <person name="Jogler M."/>
            <person name="Boedeker C."/>
            <person name="Pinto D."/>
            <person name="Vollmers J."/>
            <person name="Rivas-Marin E."/>
            <person name="Kohn T."/>
            <person name="Peeters S.H."/>
            <person name="Heuer A."/>
            <person name="Rast P."/>
            <person name="Oberbeckmann S."/>
            <person name="Bunk B."/>
            <person name="Jeske O."/>
            <person name="Meyerdierks A."/>
            <person name="Storesund J.E."/>
            <person name="Kallscheuer N."/>
            <person name="Luecker S."/>
            <person name="Lage O.M."/>
            <person name="Pohl T."/>
            <person name="Merkel B.J."/>
            <person name="Hornburger P."/>
            <person name="Mueller R.-W."/>
            <person name="Bruemmer F."/>
            <person name="Labrenz M."/>
            <person name="Spormann A.M."/>
            <person name="Op den Camp H."/>
            <person name="Overmann J."/>
            <person name="Amann R."/>
            <person name="Jetten M.S.M."/>
            <person name="Mascher T."/>
            <person name="Medema M.H."/>
            <person name="Devos D.P."/>
            <person name="Kaster A.-K."/>
            <person name="Ovreas L."/>
            <person name="Rohde M."/>
            <person name="Galperin M.Y."/>
            <person name="Jogler C."/>
        </authorList>
    </citation>
    <scope>NUCLEOTIDE SEQUENCE [LARGE SCALE GENOMIC DNA]</scope>
    <source>
        <strain evidence="6 7">Pla85_3_4</strain>
    </source>
</reference>
<dbReference type="GO" id="GO:0098796">
    <property type="term" value="C:membrane protein complex"/>
    <property type="evidence" value="ECO:0007669"/>
    <property type="project" value="UniProtKB-ARBA"/>
</dbReference>
<dbReference type="GO" id="GO:0005524">
    <property type="term" value="F:ATP binding"/>
    <property type="evidence" value="ECO:0007669"/>
    <property type="project" value="UniProtKB-KW"/>
</dbReference>
<comment type="similarity">
    <text evidence="4">Belongs to the ABC transporter superfamily. Macrolide exporter (TC 3.A.1.122) family.</text>
</comment>
<dbReference type="Pfam" id="PF00005">
    <property type="entry name" value="ABC_tran"/>
    <property type="match status" value="1"/>
</dbReference>
<dbReference type="InterPro" id="IPR027417">
    <property type="entry name" value="P-loop_NTPase"/>
</dbReference>
<accession>A0A518E1N2</accession>
<dbReference type="EMBL" id="CP036433">
    <property type="protein sequence ID" value="QDU98000.1"/>
    <property type="molecule type" value="Genomic_DNA"/>
</dbReference>
<dbReference type="RefSeq" id="WP_145056873.1">
    <property type="nucleotide sequence ID" value="NZ_CP036433.1"/>
</dbReference>
<dbReference type="PROSITE" id="PS50893">
    <property type="entry name" value="ABC_TRANSPORTER_2"/>
    <property type="match status" value="1"/>
</dbReference>
<evidence type="ECO:0000256" key="3">
    <source>
        <dbReference type="ARBA" id="ARBA00022840"/>
    </source>
</evidence>
<keyword evidence="1" id="KW-0813">Transport</keyword>
<feature type="domain" description="ABC transporter" evidence="5">
    <location>
        <begin position="2"/>
        <end position="222"/>
    </location>
</feature>
<dbReference type="InterPro" id="IPR003593">
    <property type="entry name" value="AAA+_ATPase"/>
</dbReference>
<evidence type="ECO:0000313" key="7">
    <source>
        <dbReference type="Proteomes" id="UP000317648"/>
    </source>
</evidence>
<dbReference type="PANTHER" id="PTHR24220">
    <property type="entry name" value="IMPORT ATP-BINDING PROTEIN"/>
    <property type="match status" value="1"/>
</dbReference>
<organism evidence="6 7">
    <name type="scientific">Lignipirellula cremea</name>
    <dbReference type="NCBI Taxonomy" id="2528010"/>
    <lineage>
        <taxon>Bacteria</taxon>
        <taxon>Pseudomonadati</taxon>
        <taxon>Planctomycetota</taxon>
        <taxon>Planctomycetia</taxon>
        <taxon>Pirellulales</taxon>
        <taxon>Pirellulaceae</taxon>
        <taxon>Lignipirellula</taxon>
    </lineage>
</organism>
<keyword evidence="6" id="KW-0449">Lipoprotein</keyword>
<evidence type="ECO:0000256" key="2">
    <source>
        <dbReference type="ARBA" id="ARBA00022741"/>
    </source>
</evidence>
<dbReference type="InterPro" id="IPR017911">
    <property type="entry name" value="MacB-like_ATP-bd"/>
</dbReference>
<dbReference type="GO" id="GO:0022857">
    <property type="term" value="F:transmembrane transporter activity"/>
    <property type="evidence" value="ECO:0007669"/>
    <property type="project" value="TreeGrafter"/>
</dbReference>
<dbReference type="AlphaFoldDB" id="A0A518E1N2"/>
<evidence type="ECO:0000256" key="4">
    <source>
        <dbReference type="ARBA" id="ARBA00038388"/>
    </source>
</evidence>
<dbReference type="FunFam" id="3.40.50.300:FF:000032">
    <property type="entry name" value="Export ABC transporter ATP-binding protein"/>
    <property type="match status" value="1"/>
</dbReference>
<keyword evidence="2" id="KW-0547">Nucleotide-binding</keyword>
<gene>
    <name evidence="6" type="primary">lolD_4</name>
    <name evidence="6" type="ORF">Pla8534_58610</name>
</gene>
<evidence type="ECO:0000313" key="6">
    <source>
        <dbReference type="EMBL" id="QDU98000.1"/>
    </source>
</evidence>
<dbReference type="OrthoDB" id="273392at2"/>
<protein>
    <submittedName>
        <fullName evidence="6">Lipoprotein-releasing system ATP-binding protein LolD</fullName>
        <ecNumber evidence="6">3.6.3.-</ecNumber>
    </submittedName>
</protein>
<dbReference type="InterPro" id="IPR003439">
    <property type="entry name" value="ABC_transporter-like_ATP-bd"/>
</dbReference>